<feature type="region of interest" description="Disordered" evidence="6">
    <location>
        <begin position="27"/>
        <end position="47"/>
    </location>
</feature>
<dbReference type="NCBIfam" id="NF033103">
    <property type="entry name" value="bla_class_A"/>
    <property type="match status" value="1"/>
</dbReference>
<dbReference type="EC" id="3.5.2.6" evidence="2 5"/>
<dbReference type="InterPro" id="IPR023650">
    <property type="entry name" value="Beta-lactam_class-A_AS"/>
</dbReference>
<evidence type="ECO:0000256" key="3">
    <source>
        <dbReference type="ARBA" id="ARBA00022801"/>
    </source>
</evidence>
<dbReference type="EMBL" id="QEFB01000013">
    <property type="protein sequence ID" value="PWC06440.1"/>
    <property type="molecule type" value="Genomic_DNA"/>
</dbReference>
<dbReference type="PROSITE" id="PS51257">
    <property type="entry name" value="PROKAR_LIPOPROTEIN"/>
    <property type="match status" value="1"/>
</dbReference>
<dbReference type="AlphaFoldDB" id="A0A2U1TCB2"/>
<evidence type="ECO:0000313" key="10">
    <source>
        <dbReference type="Proteomes" id="UP000244962"/>
    </source>
</evidence>
<protein>
    <recommendedName>
        <fullName evidence="2 5">Beta-lactamase</fullName>
        <ecNumber evidence="2 5">3.5.2.6</ecNumber>
    </recommendedName>
</protein>
<evidence type="ECO:0000259" key="8">
    <source>
        <dbReference type="Pfam" id="PF13354"/>
    </source>
</evidence>
<organism evidence="9 10">
    <name type="scientific">Mycetocola zhujimingii</name>
    <dbReference type="NCBI Taxonomy" id="2079792"/>
    <lineage>
        <taxon>Bacteria</taxon>
        <taxon>Bacillati</taxon>
        <taxon>Actinomycetota</taxon>
        <taxon>Actinomycetes</taxon>
        <taxon>Micrococcales</taxon>
        <taxon>Microbacteriaceae</taxon>
        <taxon>Mycetocola</taxon>
    </lineage>
</organism>
<feature type="signal peptide" evidence="7">
    <location>
        <begin position="1"/>
        <end position="23"/>
    </location>
</feature>
<comment type="similarity">
    <text evidence="1 5">Belongs to the class-A beta-lactamase family.</text>
</comment>
<comment type="caution">
    <text evidence="9">The sequence shown here is derived from an EMBL/GenBank/DDBJ whole genome shotgun (WGS) entry which is preliminary data.</text>
</comment>
<evidence type="ECO:0000256" key="5">
    <source>
        <dbReference type="RuleBase" id="RU361140"/>
    </source>
</evidence>
<evidence type="ECO:0000256" key="4">
    <source>
        <dbReference type="ARBA" id="ARBA00023251"/>
    </source>
</evidence>
<feature type="compositionally biased region" description="Low complexity" evidence="6">
    <location>
        <begin position="27"/>
        <end position="45"/>
    </location>
</feature>
<comment type="catalytic activity">
    <reaction evidence="5">
        <text>a beta-lactam + H2O = a substituted beta-amino acid</text>
        <dbReference type="Rhea" id="RHEA:20401"/>
        <dbReference type="ChEBI" id="CHEBI:15377"/>
        <dbReference type="ChEBI" id="CHEBI:35627"/>
        <dbReference type="ChEBI" id="CHEBI:140347"/>
        <dbReference type="EC" id="3.5.2.6"/>
    </reaction>
</comment>
<dbReference type="InterPro" id="IPR045155">
    <property type="entry name" value="Beta-lactam_cat"/>
</dbReference>
<keyword evidence="3 5" id="KW-0378">Hydrolase</keyword>
<evidence type="ECO:0000256" key="1">
    <source>
        <dbReference type="ARBA" id="ARBA00009009"/>
    </source>
</evidence>
<dbReference type="PANTHER" id="PTHR35333">
    <property type="entry name" value="BETA-LACTAMASE"/>
    <property type="match status" value="1"/>
</dbReference>
<dbReference type="GO" id="GO:0008800">
    <property type="term" value="F:beta-lactamase activity"/>
    <property type="evidence" value="ECO:0007669"/>
    <property type="project" value="UniProtKB-UniRule"/>
</dbReference>
<evidence type="ECO:0000313" key="9">
    <source>
        <dbReference type="EMBL" id="PWC06440.1"/>
    </source>
</evidence>
<dbReference type="GO" id="GO:0030655">
    <property type="term" value="P:beta-lactam antibiotic catabolic process"/>
    <property type="evidence" value="ECO:0007669"/>
    <property type="project" value="InterPro"/>
</dbReference>
<dbReference type="Pfam" id="PF13354">
    <property type="entry name" value="Beta-lactamase2"/>
    <property type="match status" value="1"/>
</dbReference>
<dbReference type="PRINTS" id="PR00118">
    <property type="entry name" value="BLACTAMASEA"/>
</dbReference>
<dbReference type="PANTHER" id="PTHR35333:SF3">
    <property type="entry name" value="BETA-LACTAMASE-TYPE TRANSPEPTIDASE FOLD CONTAINING PROTEIN"/>
    <property type="match status" value="1"/>
</dbReference>
<name>A0A2U1TCB2_9MICO</name>
<keyword evidence="10" id="KW-1185">Reference proteome</keyword>
<evidence type="ECO:0000256" key="6">
    <source>
        <dbReference type="SAM" id="MobiDB-lite"/>
    </source>
</evidence>
<dbReference type="PROSITE" id="PS00146">
    <property type="entry name" value="BETA_LACTAMASE_A"/>
    <property type="match status" value="1"/>
</dbReference>
<dbReference type="GO" id="GO:0046677">
    <property type="term" value="P:response to antibiotic"/>
    <property type="evidence" value="ECO:0007669"/>
    <property type="project" value="UniProtKB-UniRule"/>
</dbReference>
<sequence>MPHPIRLAAALTTLAMSVLVGCAAEPAAPKTPSATETPTPTAPSADGEFGELEQKFDARLGVYALDTGTGLALEYRSDERFAYASTIKVFASAVLLDQTSDDELDARVTYDESDLLDYAPITEQHVDSGMTLRELGDAAVRYSDNTAANLIFERIGGPEGLADALTAMGDDVTQVDRTEPELNEATPGDPRDTTTAEAFATTLEALVLGDALEASDRELLTEWLVGNTTGDKLIRAGVPADWTVGDKTGSAGYGTRNDVAVIWPTEGDPIVLTVLSSRSEADADYDDALIAESTAVAIEALQR</sequence>
<dbReference type="Proteomes" id="UP000244962">
    <property type="component" value="Unassembled WGS sequence"/>
</dbReference>
<reference evidence="10" key="1">
    <citation type="submission" date="2018-04" db="EMBL/GenBank/DDBJ databases">
        <authorList>
            <person name="Liu S."/>
            <person name="Wang Z."/>
            <person name="Li J."/>
        </authorList>
    </citation>
    <scope>NUCLEOTIDE SEQUENCE [LARGE SCALE GENOMIC DNA]</scope>
    <source>
        <strain evidence="10">622</strain>
    </source>
</reference>
<keyword evidence="7" id="KW-0732">Signal</keyword>
<dbReference type="RefSeq" id="WP_108963427.1">
    <property type="nucleotide sequence ID" value="NZ_QEFB01000013.1"/>
</dbReference>
<keyword evidence="4 5" id="KW-0046">Antibiotic resistance</keyword>
<accession>A0A2U1TCB2</accession>
<dbReference type="Gene3D" id="3.40.710.10">
    <property type="entry name" value="DD-peptidase/beta-lactamase superfamily"/>
    <property type="match status" value="1"/>
</dbReference>
<gene>
    <name evidence="9" type="ORF">DF223_12680</name>
</gene>
<dbReference type="InterPro" id="IPR000871">
    <property type="entry name" value="Beta-lactam_class-A"/>
</dbReference>
<evidence type="ECO:0000256" key="7">
    <source>
        <dbReference type="SAM" id="SignalP"/>
    </source>
</evidence>
<dbReference type="InterPro" id="IPR012338">
    <property type="entry name" value="Beta-lactam/transpept-like"/>
</dbReference>
<feature type="chain" id="PRO_5039215565" description="Beta-lactamase" evidence="7">
    <location>
        <begin position="24"/>
        <end position="303"/>
    </location>
</feature>
<dbReference type="SUPFAM" id="SSF56601">
    <property type="entry name" value="beta-lactamase/transpeptidase-like"/>
    <property type="match status" value="1"/>
</dbReference>
<proteinExistence type="inferred from homology"/>
<feature type="domain" description="Beta-lactamase class A catalytic" evidence="8">
    <location>
        <begin position="61"/>
        <end position="275"/>
    </location>
</feature>
<evidence type="ECO:0000256" key="2">
    <source>
        <dbReference type="ARBA" id="ARBA00012865"/>
    </source>
</evidence>